<proteinExistence type="predicted"/>
<keyword evidence="2" id="KW-1185">Reference proteome</keyword>
<name>A0A166QJP5_9AGAM</name>
<sequence length="153" mass="17065">MSPESEPPLVAYTLQIISANDLPLRRLKVLGERDVIAKATVEDRSVQTESRLCTSSAEWNQTFQISERGAELNDTYSEARQTSSKMSLQLSRPTHGSLNCDAEIVISDLLLRCRYGKDAELDLRGNKSGLQGRIKIRLSLSRSGSWSDDEAQH</sequence>
<dbReference type="InterPro" id="IPR035892">
    <property type="entry name" value="C2_domain_sf"/>
</dbReference>
<dbReference type="EMBL" id="KV417510">
    <property type="protein sequence ID" value="KZP27233.1"/>
    <property type="molecule type" value="Genomic_DNA"/>
</dbReference>
<protein>
    <recommendedName>
        <fullName evidence="3">C2 domain-containing protein</fullName>
    </recommendedName>
</protein>
<organism evidence="1 2">
    <name type="scientific">Athelia psychrophila</name>
    <dbReference type="NCBI Taxonomy" id="1759441"/>
    <lineage>
        <taxon>Eukaryota</taxon>
        <taxon>Fungi</taxon>
        <taxon>Dikarya</taxon>
        <taxon>Basidiomycota</taxon>
        <taxon>Agaricomycotina</taxon>
        <taxon>Agaricomycetes</taxon>
        <taxon>Agaricomycetidae</taxon>
        <taxon>Atheliales</taxon>
        <taxon>Atheliaceae</taxon>
        <taxon>Athelia</taxon>
    </lineage>
</organism>
<accession>A0A166QJP5</accession>
<evidence type="ECO:0000313" key="1">
    <source>
        <dbReference type="EMBL" id="KZP27233.1"/>
    </source>
</evidence>
<dbReference type="Proteomes" id="UP000076532">
    <property type="component" value="Unassembled WGS sequence"/>
</dbReference>
<gene>
    <name evidence="1" type="ORF">FIBSPDRAFT_886787</name>
</gene>
<evidence type="ECO:0008006" key="3">
    <source>
        <dbReference type="Google" id="ProtNLM"/>
    </source>
</evidence>
<dbReference type="AlphaFoldDB" id="A0A166QJP5"/>
<dbReference type="SUPFAM" id="SSF49562">
    <property type="entry name" value="C2 domain (Calcium/lipid-binding domain, CaLB)"/>
    <property type="match status" value="1"/>
</dbReference>
<reference evidence="1 2" key="1">
    <citation type="journal article" date="2016" name="Mol. Biol. Evol.">
        <title>Comparative Genomics of Early-Diverging Mushroom-Forming Fungi Provides Insights into the Origins of Lignocellulose Decay Capabilities.</title>
        <authorList>
            <person name="Nagy L.G."/>
            <person name="Riley R."/>
            <person name="Tritt A."/>
            <person name="Adam C."/>
            <person name="Daum C."/>
            <person name="Floudas D."/>
            <person name="Sun H."/>
            <person name="Yadav J.S."/>
            <person name="Pangilinan J."/>
            <person name="Larsson K.H."/>
            <person name="Matsuura K."/>
            <person name="Barry K."/>
            <person name="Labutti K."/>
            <person name="Kuo R."/>
            <person name="Ohm R.A."/>
            <person name="Bhattacharya S.S."/>
            <person name="Shirouzu T."/>
            <person name="Yoshinaga Y."/>
            <person name="Martin F.M."/>
            <person name="Grigoriev I.V."/>
            <person name="Hibbett D.S."/>
        </authorList>
    </citation>
    <scope>NUCLEOTIDE SEQUENCE [LARGE SCALE GENOMIC DNA]</scope>
    <source>
        <strain evidence="1 2">CBS 109695</strain>
    </source>
</reference>
<evidence type="ECO:0000313" key="2">
    <source>
        <dbReference type="Proteomes" id="UP000076532"/>
    </source>
</evidence>